<accession>A0A4P5PGP5</accession>
<evidence type="ECO:0000256" key="8">
    <source>
        <dbReference type="ARBA" id="ARBA00052546"/>
    </source>
</evidence>
<reference evidence="15" key="1">
    <citation type="submission" date="2019-02" db="EMBL/GenBank/DDBJ databases">
        <title>Draft genome sequence of Enterococcus sp. Gos25-1.</title>
        <authorList>
            <person name="Tanaka N."/>
            <person name="Shiwa Y."/>
            <person name="Fujita N."/>
        </authorList>
    </citation>
    <scope>NUCLEOTIDE SEQUENCE [LARGE SCALE GENOMIC DNA]</scope>
    <source>
        <strain evidence="15">Gos25-1</strain>
    </source>
</reference>
<keyword evidence="15" id="KW-1185">Reference proteome</keyword>
<evidence type="ECO:0000256" key="6">
    <source>
        <dbReference type="ARBA" id="ARBA00022827"/>
    </source>
</evidence>
<proteinExistence type="inferred from homology"/>
<dbReference type="PANTHER" id="PTHR43884:SF12">
    <property type="entry name" value="ISOVALERYL-COA DEHYDROGENASE, MITOCHONDRIAL-RELATED"/>
    <property type="match status" value="1"/>
</dbReference>
<dbReference type="GO" id="GO:0003995">
    <property type="term" value="F:acyl-CoA dehydrogenase activity"/>
    <property type="evidence" value="ECO:0007669"/>
    <property type="project" value="InterPro"/>
</dbReference>
<dbReference type="GO" id="GO:0009083">
    <property type="term" value="P:branched-chain amino acid catabolic process"/>
    <property type="evidence" value="ECO:0007669"/>
    <property type="project" value="UniProtKB-KW"/>
</dbReference>
<dbReference type="OrthoDB" id="9802447at2"/>
<evidence type="ECO:0000256" key="5">
    <source>
        <dbReference type="ARBA" id="ARBA00022630"/>
    </source>
</evidence>
<evidence type="ECO:0000256" key="7">
    <source>
        <dbReference type="ARBA" id="ARBA00023002"/>
    </source>
</evidence>
<dbReference type="InterPro" id="IPR009075">
    <property type="entry name" value="AcylCo_DH/oxidase_C"/>
</dbReference>
<evidence type="ECO:0000256" key="1">
    <source>
        <dbReference type="ARBA" id="ARBA00001974"/>
    </source>
</evidence>
<keyword evidence="6 10" id="KW-0274">FAD</keyword>
<dbReference type="FunFam" id="1.20.140.10:FF:000001">
    <property type="entry name" value="Acyl-CoA dehydrogenase"/>
    <property type="match status" value="1"/>
</dbReference>
<dbReference type="Pfam" id="PF02770">
    <property type="entry name" value="Acyl-CoA_dh_M"/>
    <property type="match status" value="1"/>
</dbReference>
<feature type="domain" description="Acyl-CoA dehydrogenase/oxidase C-terminal" evidence="11">
    <location>
        <begin position="224"/>
        <end position="372"/>
    </location>
</feature>
<dbReference type="SUPFAM" id="SSF47203">
    <property type="entry name" value="Acyl-CoA dehydrogenase C-terminal domain-like"/>
    <property type="match status" value="1"/>
</dbReference>
<dbReference type="InterPro" id="IPR037069">
    <property type="entry name" value="AcylCoA_DH/ox_N_sf"/>
</dbReference>
<evidence type="ECO:0000259" key="11">
    <source>
        <dbReference type="Pfam" id="PF00441"/>
    </source>
</evidence>
<evidence type="ECO:0000256" key="2">
    <source>
        <dbReference type="ARBA" id="ARBA00005109"/>
    </source>
</evidence>
<dbReference type="PROSITE" id="PS00072">
    <property type="entry name" value="ACYL_COA_DH_1"/>
    <property type="match status" value="1"/>
</dbReference>
<dbReference type="FunFam" id="1.10.540.10:FF:000002">
    <property type="entry name" value="Acyl-CoA dehydrogenase FadE19"/>
    <property type="match status" value="1"/>
</dbReference>
<evidence type="ECO:0000256" key="4">
    <source>
        <dbReference type="ARBA" id="ARBA00022456"/>
    </source>
</evidence>
<keyword evidence="5 10" id="KW-0285">Flavoprotein</keyword>
<evidence type="ECO:0000313" key="15">
    <source>
        <dbReference type="Proteomes" id="UP000290567"/>
    </source>
</evidence>
<dbReference type="InterPro" id="IPR006091">
    <property type="entry name" value="Acyl-CoA_Oxase/DH_mid-dom"/>
</dbReference>
<keyword evidence="7 10" id="KW-0560">Oxidoreductase</keyword>
<dbReference type="PROSITE" id="PS00073">
    <property type="entry name" value="ACYL_COA_DH_2"/>
    <property type="match status" value="1"/>
</dbReference>
<comment type="pathway">
    <text evidence="2">Amino-acid degradation; L-valine degradation.</text>
</comment>
<comment type="catalytic activity">
    <reaction evidence="8">
        <text>a 2,3-saturated acyl-CoA + A = a 2,3-dehydroacyl-CoA + AH2</text>
        <dbReference type="Rhea" id="RHEA:48608"/>
        <dbReference type="ChEBI" id="CHEBI:13193"/>
        <dbReference type="ChEBI" id="CHEBI:17499"/>
        <dbReference type="ChEBI" id="CHEBI:60015"/>
        <dbReference type="ChEBI" id="CHEBI:65111"/>
    </reaction>
</comment>
<evidence type="ECO:0000313" key="14">
    <source>
        <dbReference type="EMBL" id="GCF92663.1"/>
    </source>
</evidence>
<dbReference type="Pfam" id="PF00441">
    <property type="entry name" value="Acyl-CoA_dh_1"/>
    <property type="match status" value="1"/>
</dbReference>
<comment type="caution">
    <text evidence="14">The sequence shown here is derived from an EMBL/GenBank/DDBJ whole genome shotgun (WGS) entry which is preliminary data.</text>
</comment>
<sequence>MNFTEEQEMIRDMVREFTKKEVEPRDAWMDVSGFDHDLHKKMSELGLMGIHLPEAYGGGGGDAVTSAIVIHEIAKGSASEALFLDAHWLAADCILHHGTEEQKKKYLPMAAAGQIFAFGLTEACAGSDVAGIKSQAVSEGDSWILNGGKAWITNSGIADVYVILAKTEPDAGARGVSAFIVEADTPGLIVGKHENKMGMRGTSTTELSFDNLRLPKDALLGNLGSGFKIAMIALDGARISIGAISAGLSEHAMQLAKKYANERHTFGQPIGKHQGIMFKFADMSAGIRAMTLMTYNVARIKAEGKRHTLEAAEVKLFGSETCFKICNECLQVFGGYGYSKEYHVERFVRDAKLLQIGEGTSEILRMLIGSTVLAQ</sequence>
<gene>
    <name evidence="14" type="ORF">NRIC_05540</name>
</gene>
<dbReference type="RefSeq" id="WP_146621167.1">
    <property type="nucleotide sequence ID" value="NZ_BJCC01000005.1"/>
</dbReference>
<dbReference type="Gene3D" id="2.40.110.10">
    <property type="entry name" value="Butyryl-CoA Dehydrogenase, subunit A, domain 2"/>
    <property type="match status" value="1"/>
</dbReference>
<dbReference type="InterPro" id="IPR046373">
    <property type="entry name" value="Acyl-CoA_Oxase/DH_mid-dom_sf"/>
</dbReference>
<evidence type="ECO:0000259" key="12">
    <source>
        <dbReference type="Pfam" id="PF02770"/>
    </source>
</evidence>
<evidence type="ECO:0000256" key="3">
    <source>
        <dbReference type="ARBA" id="ARBA00009347"/>
    </source>
</evidence>
<keyword evidence="4" id="KW-0101">Branched-chain amino acid catabolism</keyword>
<dbReference type="EMBL" id="BJCC01000005">
    <property type="protein sequence ID" value="GCF92663.1"/>
    <property type="molecule type" value="Genomic_DNA"/>
</dbReference>
<dbReference type="PANTHER" id="PTHR43884">
    <property type="entry name" value="ACYL-COA DEHYDROGENASE"/>
    <property type="match status" value="1"/>
</dbReference>
<feature type="domain" description="Acyl-CoA dehydrogenase/oxidase N-terminal" evidence="13">
    <location>
        <begin position="4"/>
        <end position="113"/>
    </location>
</feature>
<name>A0A4P5PGP5_9ENTE</name>
<comment type="similarity">
    <text evidence="3 10">Belongs to the acyl-CoA dehydrogenase family.</text>
</comment>
<dbReference type="SUPFAM" id="SSF56645">
    <property type="entry name" value="Acyl-CoA dehydrogenase NM domain-like"/>
    <property type="match status" value="1"/>
</dbReference>
<dbReference type="AlphaFoldDB" id="A0A4P5PGP5"/>
<dbReference type="InterPro" id="IPR013786">
    <property type="entry name" value="AcylCoA_DH/ox_N"/>
</dbReference>
<dbReference type="GO" id="GO:0050660">
    <property type="term" value="F:flavin adenine dinucleotide binding"/>
    <property type="evidence" value="ECO:0007669"/>
    <property type="project" value="InterPro"/>
</dbReference>
<evidence type="ECO:0000256" key="10">
    <source>
        <dbReference type="RuleBase" id="RU362125"/>
    </source>
</evidence>
<feature type="domain" description="Acyl-CoA oxidase/dehydrogenase middle" evidence="12">
    <location>
        <begin position="117"/>
        <end position="211"/>
    </location>
</feature>
<dbReference type="Pfam" id="PF02771">
    <property type="entry name" value="Acyl-CoA_dh_N"/>
    <property type="match status" value="1"/>
</dbReference>
<dbReference type="Proteomes" id="UP000290567">
    <property type="component" value="Unassembled WGS sequence"/>
</dbReference>
<dbReference type="PIRSF" id="PIRSF016578">
    <property type="entry name" value="HsaA"/>
    <property type="match status" value="1"/>
</dbReference>
<evidence type="ECO:0000256" key="9">
    <source>
        <dbReference type="ARBA" id="ARBA00067585"/>
    </source>
</evidence>
<dbReference type="InterPro" id="IPR036250">
    <property type="entry name" value="AcylCo_DH-like_C"/>
</dbReference>
<dbReference type="Gene3D" id="1.20.140.10">
    <property type="entry name" value="Butyryl-CoA Dehydrogenase, subunit A, domain 3"/>
    <property type="match status" value="1"/>
</dbReference>
<protein>
    <recommendedName>
        <fullName evidence="9">Acyl-CoA dehydrogenase</fullName>
    </recommendedName>
</protein>
<dbReference type="Gene3D" id="1.10.540.10">
    <property type="entry name" value="Acyl-CoA dehydrogenase/oxidase, N-terminal domain"/>
    <property type="match status" value="1"/>
</dbReference>
<comment type="cofactor">
    <cofactor evidence="1 10">
        <name>FAD</name>
        <dbReference type="ChEBI" id="CHEBI:57692"/>
    </cofactor>
</comment>
<dbReference type="InterPro" id="IPR009100">
    <property type="entry name" value="AcylCoA_DH/oxidase_NM_dom_sf"/>
</dbReference>
<dbReference type="InterPro" id="IPR006089">
    <property type="entry name" value="Acyl-CoA_DH_CS"/>
</dbReference>
<evidence type="ECO:0000259" key="13">
    <source>
        <dbReference type="Pfam" id="PF02771"/>
    </source>
</evidence>
<organism evidence="14 15">
    <name type="scientific">Enterococcus florum</name>
    <dbReference type="NCBI Taxonomy" id="2480627"/>
    <lineage>
        <taxon>Bacteria</taxon>
        <taxon>Bacillati</taxon>
        <taxon>Bacillota</taxon>
        <taxon>Bacilli</taxon>
        <taxon>Lactobacillales</taxon>
        <taxon>Enterococcaceae</taxon>
        <taxon>Enterococcus</taxon>
    </lineage>
</organism>
<dbReference type="FunFam" id="2.40.110.10:FF:000001">
    <property type="entry name" value="Acyl-CoA dehydrogenase, mitochondrial"/>
    <property type="match status" value="1"/>
</dbReference>